<accession>A0ABT2JG45</accession>
<reference evidence="4 5" key="1">
    <citation type="submission" date="2021-02" db="EMBL/GenBank/DDBJ databases">
        <title>Actinophytocola xerophila sp. nov., isolated from soil of cotton cropping field.</title>
        <authorList>
            <person name="Huang R."/>
            <person name="Chen X."/>
            <person name="Ge X."/>
            <person name="Liu W."/>
        </authorList>
    </citation>
    <scope>NUCLEOTIDE SEQUENCE [LARGE SCALE GENOMIC DNA]</scope>
    <source>
        <strain evidence="4 5">S1-96</strain>
    </source>
</reference>
<sequence length="116" mass="12415">MARTRLAKSVHDAGWSQFTAMLGYKAARHGRVFGRVDRWLPSTRLCSTCGAVGEKLSLNVRTWTCPCGVVHDRDINAAVNILAAGRADRPTPVEPVSVLGPPEQSATMQEPTGSAA</sequence>
<evidence type="ECO:0000256" key="1">
    <source>
        <dbReference type="ARBA" id="ARBA00023125"/>
    </source>
</evidence>
<feature type="region of interest" description="Disordered" evidence="2">
    <location>
        <begin position="90"/>
        <end position="116"/>
    </location>
</feature>
<comment type="caution">
    <text evidence="4">The sequence shown here is derived from an EMBL/GenBank/DDBJ whole genome shotgun (WGS) entry which is preliminary data.</text>
</comment>
<dbReference type="RefSeq" id="WP_260194699.1">
    <property type="nucleotide sequence ID" value="NZ_JAFFZE010000022.1"/>
</dbReference>
<dbReference type="Proteomes" id="UP001156441">
    <property type="component" value="Unassembled WGS sequence"/>
</dbReference>
<dbReference type="EMBL" id="JAFFZE010000022">
    <property type="protein sequence ID" value="MCT2586836.1"/>
    <property type="molecule type" value="Genomic_DNA"/>
</dbReference>
<dbReference type="InterPro" id="IPR010095">
    <property type="entry name" value="Cas12f1-like_TNB"/>
</dbReference>
<gene>
    <name evidence="4" type="ORF">JT362_27305</name>
</gene>
<protein>
    <submittedName>
        <fullName evidence="4">Transposase</fullName>
    </submittedName>
</protein>
<keyword evidence="1" id="KW-0238">DNA-binding</keyword>
<evidence type="ECO:0000313" key="5">
    <source>
        <dbReference type="Proteomes" id="UP001156441"/>
    </source>
</evidence>
<keyword evidence="5" id="KW-1185">Reference proteome</keyword>
<feature type="compositionally biased region" description="Polar residues" evidence="2">
    <location>
        <begin position="104"/>
        <end position="116"/>
    </location>
</feature>
<evidence type="ECO:0000256" key="2">
    <source>
        <dbReference type="SAM" id="MobiDB-lite"/>
    </source>
</evidence>
<organism evidence="4 5">
    <name type="scientific">Actinophytocola gossypii</name>
    <dbReference type="NCBI Taxonomy" id="2812003"/>
    <lineage>
        <taxon>Bacteria</taxon>
        <taxon>Bacillati</taxon>
        <taxon>Actinomycetota</taxon>
        <taxon>Actinomycetes</taxon>
        <taxon>Pseudonocardiales</taxon>
        <taxon>Pseudonocardiaceae</taxon>
    </lineage>
</organism>
<evidence type="ECO:0000313" key="4">
    <source>
        <dbReference type="EMBL" id="MCT2586836.1"/>
    </source>
</evidence>
<feature type="domain" description="Cas12f1-like TNB" evidence="3">
    <location>
        <begin position="15"/>
        <end position="81"/>
    </location>
</feature>
<dbReference type="Pfam" id="PF07282">
    <property type="entry name" value="Cas12f1-like_TNB"/>
    <property type="match status" value="1"/>
</dbReference>
<name>A0ABT2JG45_9PSEU</name>
<evidence type="ECO:0000259" key="3">
    <source>
        <dbReference type="Pfam" id="PF07282"/>
    </source>
</evidence>
<proteinExistence type="predicted"/>